<reference evidence="2" key="1">
    <citation type="submission" date="2025-08" db="UniProtKB">
        <authorList>
            <consortium name="RefSeq"/>
        </authorList>
    </citation>
    <scope>IDENTIFICATION</scope>
</reference>
<protein>
    <submittedName>
        <fullName evidence="2">Uncharacterized protein LOC108039281</fullName>
    </submittedName>
</protein>
<dbReference type="InterPro" id="IPR036390">
    <property type="entry name" value="WH_DNA-bd_sf"/>
</dbReference>
<feature type="region of interest" description="Disordered" evidence="1">
    <location>
        <begin position="63"/>
        <end position="97"/>
    </location>
</feature>
<evidence type="ECO:0000256" key="1">
    <source>
        <dbReference type="SAM" id="MobiDB-lite"/>
    </source>
</evidence>
<evidence type="ECO:0000313" key="2">
    <source>
        <dbReference type="RefSeq" id="XP_016971702.1"/>
    </source>
</evidence>
<dbReference type="RefSeq" id="XP_016971702.1">
    <property type="nucleotide sequence ID" value="XM_017116213.1"/>
</dbReference>
<feature type="compositionally biased region" description="Polar residues" evidence="1">
    <location>
        <begin position="83"/>
        <end position="96"/>
    </location>
</feature>
<feature type="region of interest" description="Disordered" evidence="1">
    <location>
        <begin position="546"/>
        <end position="614"/>
    </location>
</feature>
<dbReference type="RefSeq" id="XP_016971702.2">
    <property type="nucleotide sequence ID" value="XM_017116213.2"/>
</dbReference>
<dbReference type="AlphaFoldDB" id="A0A6P4E1C4"/>
<accession>A0A6P4E1C4</accession>
<feature type="region of interest" description="Disordered" evidence="1">
    <location>
        <begin position="18"/>
        <end position="47"/>
    </location>
</feature>
<feature type="compositionally biased region" description="Basic and acidic residues" evidence="1">
    <location>
        <begin position="546"/>
        <end position="564"/>
    </location>
</feature>
<feature type="compositionally biased region" description="Basic residues" evidence="1">
    <location>
        <begin position="486"/>
        <end position="503"/>
    </location>
</feature>
<feature type="compositionally biased region" description="Basic residues" evidence="1">
    <location>
        <begin position="600"/>
        <end position="614"/>
    </location>
</feature>
<feature type="compositionally biased region" description="Acidic residues" evidence="1">
    <location>
        <begin position="565"/>
        <end position="585"/>
    </location>
</feature>
<dbReference type="OrthoDB" id="6418155at2759"/>
<proteinExistence type="predicted"/>
<name>A0A6P4E1C4_DRORH</name>
<organism evidence="2">
    <name type="scientific">Drosophila rhopaloa</name>
    <name type="common">Fruit fly</name>
    <dbReference type="NCBI Taxonomy" id="1041015"/>
    <lineage>
        <taxon>Eukaryota</taxon>
        <taxon>Metazoa</taxon>
        <taxon>Ecdysozoa</taxon>
        <taxon>Arthropoda</taxon>
        <taxon>Hexapoda</taxon>
        <taxon>Insecta</taxon>
        <taxon>Pterygota</taxon>
        <taxon>Neoptera</taxon>
        <taxon>Endopterygota</taxon>
        <taxon>Diptera</taxon>
        <taxon>Brachycera</taxon>
        <taxon>Muscomorpha</taxon>
        <taxon>Ephydroidea</taxon>
        <taxon>Drosophilidae</taxon>
        <taxon>Drosophila</taxon>
        <taxon>Sophophora</taxon>
    </lineage>
</organism>
<feature type="compositionally biased region" description="Basic and acidic residues" evidence="1">
    <location>
        <begin position="22"/>
        <end position="31"/>
    </location>
</feature>
<dbReference type="SUPFAM" id="SSF46785">
    <property type="entry name" value="Winged helix' DNA-binding domain"/>
    <property type="match status" value="1"/>
</dbReference>
<feature type="region of interest" description="Disordered" evidence="1">
    <location>
        <begin position="463"/>
        <end position="531"/>
    </location>
</feature>
<sequence>MSKNRTKLRGLQKVNECVVGKTAHESEEKAATSRGNESEQLESNMSPENLEFLEFLDDLEVPVPGENTASSVREKKPLPRAPKTNSTSNSNINQEAVENHRRIYRQLGIRIPESPPEHPLMGYRFVLKLFLATSSDSVDFLNWSANGRELELDYQGLQEHLSSGRSIFHCRNTLQFTDLLLSHGFERVWPREESDPPVNEASRILLIYQNPNFAVGQLEKLQSLVEESQKNGAEADPDPEKKTEVRLPPLHLPNAAHIARMIRRGDLCSTSYTCRSPLQVARCQFQTLLGYQADMGVLKERNSHDLFNKQIMAQLNVKRGRSAINNALMDLAPSKGSLAKFVKPHESVINIGIGQAPDYAGYYGKVELSKVNEFFSEYLPRYGSKITGYKDIVMDATNKSIGFQQNLPIGMDYSDDEDDPLAPISSGLEMDFLPSTSAAGKLKSSGRKAVEDLDLEQAMQELCGGSNTNPEDEVPQTSSSSSSSKLKAKPKPKPKAKPPKRLAKFLESSSSENEDSEVLEETKSKKPKNIKLKAEEEKISFVVEIEVHSDTQENEETIVKKEKDQEYEDDDEDEDDLEEEDDDDYVDKNVQYRNAPEPPKRRRYDLRKPKRKPL</sequence>
<dbReference type="GeneID" id="108039281"/>
<gene>
    <name evidence="2" type="primary">LOC108039281</name>
</gene>